<proteinExistence type="predicted"/>
<reference evidence="2" key="1">
    <citation type="submission" date="2023-03" db="EMBL/GenBank/DDBJ databases">
        <title>Chromosome-scale reference genome and RAD-based genetic map of yellow starthistle (Centaurea solstitialis) reveal putative structural variation and QTLs associated with invader traits.</title>
        <authorList>
            <person name="Reatini B."/>
            <person name="Cang F.A."/>
            <person name="Jiang Q."/>
            <person name="Mckibben M.T.W."/>
            <person name="Barker M.S."/>
            <person name="Rieseberg L.H."/>
            <person name="Dlugosch K.M."/>
        </authorList>
    </citation>
    <scope>NUCLEOTIDE SEQUENCE</scope>
    <source>
        <strain evidence="2">CAN-66</strain>
        <tissue evidence="2">Leaf</tissue>
    </source>
</reference>
<dbReference type="Pfam" id="PF14223">
    <property type="entry name" value="Retrotran_gag_2"/>
    <property type="match status" value="1"/>
</dbReference>
<dbReference type="PANTHER" id="PTHR47481">
    <property type="match status" value="1"/>
</dbReference>
<comment type="caution">
    <text evidence="2">The sequence shown here is derived from an EMBL/GenBank/DDBJ whole genome shotgun (WGS) entry which is preliminary data.</text>
</comment>
<evidence type="ECO:0008006" key="4">
    <source>
        <dbReference type="Google" id="ProtNLM"/>
    </source>
</evidence>
<evidence type="ECO:0000313" key="3">
    <source>
        <dbReference type="Proteomes" id="UP001172457"/>
    </source>
</evidence>
<dbReference type="PANTHER" id="PTHR47481:SF41">
    <property type="entry name" value="COPIA-LIKE POLYPROTEIN_RETROTRANSPOSON"/>
    <property type="match status" value="1"/>
</dbReference>
<dbReference type="Proteomes" id="UP001172457">
    <property type="component" value="Chromosome 1"/>
</dbReference>
<keyword evidence="3" id="KW-1185">Reference proteome</keyword>
<sequence>MRGGAGRRSEEGAGTCLGFRFWLAYGRLGRYLGRVRFAGMDWNGMDLKEGIGFGGIWIWKDLDFKSLLERVRFEGFGMGFEFQSLINLVRAFLILSSLLNLLLTKSYSFLSTIAAAVYHHRKQMAHGIEKGSTALQVWTDLETLFRDNKDPRTMQLDSELRNLVMGDLSVHAYFAKIKGIADLLANLDPASAVPDKHLVNYAINGLSSRFESVANIIRYRSPLPSFLEVRSMLLMEEQRLSNHRPAPIASHVDHSSSSMVLNVNTNRGPGQGRRTDRRQQSHRQGQGRRPPPSTTPPRYGWVYIPPPTSGRTNQPRNRQNAPQPWSVPSPTCLAHHRMPFLQASGCSRTLPGHHRRVTFLQP</sequence>
<gene>
    <name evidence="2" type="ORF">OSB04_001516</name>
</gene>
<protein>
    <recommendedName>
        <fullName evidence="4">Hybrid signal transduction histidine kinase M</fullName>
    </recommendedName>
</protein>
<organism evidence="2 3">
    <name type="scientific">Centaurea solstitialis</name>
    <name type="common">yellow star-thistle</name>
    <dbReference type="NCBI Taxonomy" id="347529"/>
    <lineage>
        <taxon>Eukaryota</taxon>
        <taxon>Viridiplantae</taxon>
        <taxon>Streptophyta</taxon>
        <taxon>Embryophyta</taxon>
        <taxon>Tracheophyta</taxon>
        <taxon>Spermatophyta</taxon>
        <taxon>Magnoliopsida</taxon>
        <taxon>eudicotyledons</taxon>
        <taxon>Gunneridae</taxon>
        <taxon>Pentapetalae</taxon>
        <taxon>asterids</taxon>
        <taxon>campanulids</taxon>
        <taxon>Asterales</taxon>
        <taxon>Asteraceae</taxon>
        <taxon>Carduoideae</taxon>
        <taxon>Cardueae</taxon>
        <taxon>Centaureinae</taxon>
        <taxon>Centaurea</taxon>
    </lineage>
</organism>
<dbReference type="EMBL" id="JARYMX010000001">
    <property type="protein sequence ID" value="KAJ9565550.1"/>
    <property type="molecule type" value="Genomic_DNA"/>
</dbReference>
<feature type="compositionally biased region" description="Polar residues" evidence="1">
    <location>
        <begin position="309"/>
        <end position="329"/>
    </location>
</feature>
<name>A0AA38WSQ5_9ASTR</name>
<evidence type="ECO:0000313" key="2">
    <source>
        <dbReference type="EMBL" id="KAJ9565550.1"/>
    </source>
</evidence>
<evidence type="ECO:0000256" key="1">
    <source>
        <dbReference type="SAM" id="MobiDB-lite"/>
    </source>
</evidence>
<feature type="region of interest" description="Disordered" evidence="1">
    <location>
        <begin position="247"/>
        <end position="330"/>
    </location>
</feature>
<accession>A0AA38WSQ5</accession>
<feature type="compositionally biased region" description="Polar residues" evidence="1">
    <location>
        <begin position="255"/>
        <end position="268"/>
    </location>
</feature>
<dbReference type="AlphaFoldDB" id="A0AA38WSQ5"/>